<name>A0AAN9A2K9_HALRR</name>
<dbReference type="PANTHER" id="PTHR15180:SF1">
    <property type="entry name" value="GENERAL TRANSCRIPTION FACTOR 3C POLYPEPTIDE 1"/>
    <property type="match status" value="1"/>
</dbReference>
<sequence length="142" mass="16637">MSGVDLNYIAHLEDEIALEGLDGITLQALWLRLSLRPNFESCMRLDENSKAFLWELICGDEEIFMYELPTPRENLVIFNRYELMDPELGIVLEPEEQPLDIYPFHQVEDEKEGVRGSCMLYRERIEVTDGVVKKRLKDVEEE</sequence>
<dbReference type="GO" id="GO:0000127">
    <property type="term" value="C:transcription factor TFIIIC complex"/>
    <property type="evidence" value="ECO:0007669"/>
    <property type="project" value="InterPro"/>
</dbReference>
<dbReference type="AlphaFoldDB" id="A0AAN9A2K9"/>
<dbReference type="InterPro" id="IPR044210">
    <property type="entry name" value="Tfc3-like"/>
</dbReference>
<proteinExistence type="predicted"/>
<dbReference type="GO" id="GO:0042791">
    <property type="term" value="P:5S class rRNA transcription by RNA polymerase III"/>
    <property type="evidence" value="ECO:0007669"/>
    <property type="project" value="TreeGrafter"/>
</dbReference>
<dbReference type="EMBL" id="JAXCGZ010013793">
    <property type="protein sequence ID" value="KAK7071949.1"/>
    <property type="molecule type" value="Genomic_DNA"/>
</dbReference>
<keyword evidence="2" id="KW-1185">Reference proteome</keyword>
<dbReference type="GO" id="GO:0006384">
    <property type="term" value="P:transcription initiation at RNA polymerase III promoter"/>
    <property type="evidence" value="ECO:0007669"/>
    <property type="project" value="InterPro"/>
</dbReference>
<comment type="caution">
    <text evidence="1">The sequence shown here is derived from an EMBL/GenBank/DDBJ whole genome shotgun (WGS) entry which is preliminary data.</text>
</comment>
<organism evidence="1 2">
    <name type="scientific">Halocaridina rubra</name>
    <name type="common">Hawaiian red shrimp</name>
    <dbReference type="NCBI Taxonomy" id="373956"/>
    <lineage>
        <taxon>Eukaryota</taxon>
        <taxon>Metazoa</taxon>
        <taxon>Ecdysozoa</taxon>
        <taxon>Arthropoda</taxon>
        <taxon>Crustacea</taxon>
        <taxon>Multicrustacea</taxon>
        <taxon>Malacostraca</taxon>
        <taxon>Eumalacostraca</taxon>
        <taxon>Eucarida</taxon>
        <taxon>Decapoda</taxon>
        <taxon>Pleocyemata</taxon>
        <taxon>Caridea</taxon>
        <taxon>Atyoidea</taxon>
        <taxon>Atyidae</taxon>
        <taxon>Halocaridina</taxon>
    </lineage>
</organism>
<reference evidence="1 2" key="1">
    <citation type="submission" date="2023-11" db="EMBL/GenBank/DDBJ databases">
        <title>Halocaridina rubra genome assembly.</title>
        <authorList>
            <person name="Smith C."/>
        </authorList>
    </citation>
    <scope>NUCLEOTIDE SEQUENCE [LARGE SCALE GENOMIC DNA]</scope>
    <source>
        <strain evidence="1">EP-1</strain>
        <tissue evidence="1">Whole</tissue>
    </source>
</reference>
<dbReference type="PANTHER" id="PTHR15180">
    <property type="entry name" value="GENERAL TRANSCRIPTION FACTOR 3C POLYPEPTIDE 1"/>
    <property type="match status" value="1"/>
</dbReference>
<gene>
    <name evidence="1" type="primary">GTF3C1_2</name>
    <name evidence="1" type="ORF">SK128_027726</name>
</gene>
<dbReference type="Proteomes" id="UP001381693">
    <property type="component" value="Unassembled WGS sequence"/>
</dbReference>
<accession>A0AAN9A2K9</accession>
<dbReference type="GO" id="GO:0003677">
    <property type="term" value="F:DNA binding"/>
    <property type="evidence" value="ECO:0007669"/>
    <property type="project" value="InterPro"/>
</dbReference>
<evidence type="ECO:0000313" key="2">
    <source>
        <dbReference type="Proteomes" id="UP001381693"/>
    </source>
</evidence>
<evidence type="ECO:0000313" key="1">
    <source>
        <dbReference type="EMBL" id="KAK7071949.1"/>
    </source>
</evidence>
<protein>
    <submittedName>
        <fullName evidence="1">General transcription factor 3C polypeptide 1</fullName>
    </submittedName>
</protein>